<protein>
    <submittedName>
        <fullName evidence="7">DENN/MADD domain containing 4A</fullName>
    </submittedName>
</protein>
<feature type="domain" description="MABP" evidence="6">
    <location>
        <begin position="42"/>
        <end position="199"/>
    </location>
</feature>
<dbReference type="Gene3D" id="2.100.10.50">
    <property type="match status" value="1"/>
</dbReference>
<dbReference type="GO" id="GO:0005829">
    <property type="term" value="C:cytosol"/>
    <property type="evidence" value="ECO:0007669"/>
    <property type="project" value="UniProtKB-ARBA"/>
</dbReference>
<evidence type="ECO:0000259" key="5">
    <source>
        <dbReference type="PROSITE" id="PS50211"/>
    </source>
</evidence>
<dbReference type="Proteomes" id="UP000007635">
    <property type="component" value="Chromosome XIX"/>
</dbReference>
<sequence>MMEDKGPRVADYFVVAGLTDLSKPLEEELHFDDAGPKSVQPKAPITDVAVVIRSLGEEVPPGFTCVESTPSGLSAELNGASLRGPQIFLCFKRGRDKPPLTDLGVLYEWKEKLKPGCHIVQTTPSGRPANVSSSSSQRIYITYRRAPKSQPHTSLAVTDVCVVIPGKGETPPHTFCKVDKNLNSSMWGSSVYVCYKKSLAKANTIAYKAGLLCRYPEEDYESFPLPESVPMFCLPMGATVECWPEHTKHSLPVFSTFVLTGASGEKVYGAAIQFYEPYSEEKLSERQCSQLGLPSADGTRSIYSNKSICLLSHWPFFQSFRSFLTFLYRYSISGPHALPIEKHISHFMQNVPFPSTQRPRILVQLSPHDSLILSQPVSSPLPLSGGSLSTLLLNLGPKNAATLLVLAVTEHKILVHSLRPAVLTSVTEALVSMIFPFHWPCPYIPLCPLALAGVLSAPCPFIVGVDSRYFDLYVPPADISCVDLDTNTISQKDDKKALTWKILPRRACKHLLSTLNKLYQQLTEGESSLLTEMELDGGKSLHTLELEIQEAFLSFMAAILRGYRSYLLPITQAPSEKTTDASSLFDIQGFVKSRDRSHQRFYSLMTKTQMFSRFIEECSFVSDKDASLAFFDECVDKMDSERLEETRLIELDESHRSEHTVYVNPPELPPLPRGEEHPLCYRYHTFPVLNAELLQSLEGPKPPSAGMAPRHSSPASPTEIKSAQKMAKTYSSMPQMWSKCLLRHCYGLWFICLPGFVATCHSKVRALRTAYDVLRKMQDNKLQAPDEVCYRVLLQLCGQYSQPVLAVRVLFEMKKAGVQPNAITYGYYNKAVLESTWPSTTRGGYFLWGKLRNVVLGVLKFKHAGRKQPTPHRDHQSISCGGGTVRRTGIDRGLDPLSLMATGVLQEGDQEISGPPTARRDLAEEIEMYMHNGSSPLSSRTSSTNLQNPSSPLFRPASSPRDSPRPTTTPHSNAQLPLPAKPKDKLRPSPSLPLGLCTKDRERPSSLVSPSSPTPSSSSFSMDSLFSPSLDIFKSSVISAGKGVAEKASRFYSRLSSQTSFTQVGSAALPLNNFPDITVLMSSSSLCKTCDCLVYDEEIMAGWTGNDSNLNSSCPFCGTAFLPFLNVEIKDLRLQSRYMFSLRRRRRFTSSHEGHNEITSPSLSPGGKMSATDRTAPSPEDAGPAEVTVPYLSPLVLWKEMESLLVNEGDEAISSPTVVDQHPIVFWNLVWYFRRLELPSNLPALILASQHCSHGDQVNIRVSVLVRIMWDNLKLHKDKDQPCYVLWNTHCKCFF</sequence>
<dbReference type="PROSITE" id="PS50211">
    <property type="entry name" value="DENN"/>
    <property type="match status" value="1"/>
</dbReference>
<reference evidence="7" key="3">
    <citation type="submission" date="2025-09" db="UniProtKB">
        <authorList>
            <consortium name="Ensembl"/>
        </authorList>
    </citation>
    <scope>IDENTIFICATION</scope>
</reference>
<evidence type="ECO:0000313" key="7">
    <source>
        <dbReference type="Ensembl" id="ENSGACP00000033642.1"/>
    </source>
</evidence>
<dbReference type="GO" id="GO:0031410">
    <property type="term" value="C:cytoplasmic vesicle"/>
    <property type="evidence" value="ECO:0007669"/>
    <property type="project" value="TreeGrafter"/>
</dbReference>
<evidence type="ECO:0000256" key="3">
    <source>
        <dbReference type="PROSITE-ProRule" id="PRU00708"/>
    </source>
</evidence>
<proteinExistence type="predicted"/>
<feature type="compositionally biased region" description="Low complexity" evidence="4">
    <location>
        <begin position="934"/>
        <end position="943"/>
    </location>
</feature>
<evidence type="ECO:0000256" key="4">
    <source>
        <dbReference type="SAM" id="MobiDB-lite"/>
    </source>
</evidence>
<keyword evidence="2" id="KW-0344">Guanine-nucleotide releasing factor</keyword>
<dbReference type="PANTHER" id="PTHR12296">
    <property type="entry name" value="DENN DOMAIN-CONTAINING PROTEIN 4"/>
    <property type="match status" value="1"/>
</dbReference>
<dbReference type="InterPro" id="IPR001194">
    <property type="entry name" value="cDENN_dom"/>
</dbReference>
<reference evidence="7" key="2">
    <citation type="submission" date="2025-08" db="UniProtKB">
        <authorList>
            <consortium name="Ensembl"/>
        </authorList>
    </citation>
    <scope>IDENTIFICATION</scope>
</reference>
<dbReference type="PANTHER" id="PTHR12296:SF16">
    <property type="entry name" value="C-MYC PROMOTER-BINDING PROTEIN"/>
    <property type="match status" value="1"/>
</dbReference>
<name>A0AAQ4P4H5_GASAC</name>
<dbReference type="SMART" id="SM00801">
    <property type="entry name" value="dDENN"/>
    <property type="match status" value="1"/>
</dbReference>
<evidence type="ECO:0000259" key="6">
    <source>
        <dbReference type="PROSITE" id="PS51498"/>
    </source>
</evidence>
<dbReference type="PROSITE" id="PS51498">
    <property type="entry name" value="MABP"/>
    <property type="match status" value="1"/>
</dbReference>
<feature type="compositionally biased region" description="Low complexity" evidence="4">
    <location>
        <begin position="1005"/>
        <end position="1020"/>
    </location>
</feature>
<dbReference type="FunFam" id="3.40.50.11500:FF:000003">
    <property type="entry name" value="DENN domain containing 4C"/>
    <property type="match status" value="1"/>
</dbReference>
<dbReference type="Gene3D" id="1.25.40.10">
    <property type="entry name" value="Tetratricopeptide repeat domain"/>
    <property type="match status" value="1"/>
</dbReference>
<evidence type="ECO:0000256" key="2">
    <source>
        <dbReference type="ARBA" id="ARBA00022658"/>
    </source>
</evidence>
<keyword evidence="8" id="KW-1185">Reference proteome</keyword>
<evidence type="ECO:0000313" key="8">
    <source>
        <dbReference type="Proteomes" id="UP000007635"/>
    </source>
</evidence>
<dbReference type="InterPro" id="IPR002885">
    <property type="entry name" value="PPR_rpt"/>
</dbReference>
<feature type="region of interest" description="Disordered" evidence="4">
    <location>
        <begin position="866"/>
        <end position="885"/>
    </location>
</feature>
<feature type="region of interest" description="Disordered" evidence="4">
    <location>
        <begin position="932"/>
        <end position="1020"/>
    </location>
</feature>
<dbReference type="InterPro" id="IPR037516">
    <property type="entry name" value="Tripartite_DENN"/>
</dbReference>
<dbReference type="InterPro" id="IPR043153">
    <property type="entry name" value="DENN_C"/>
</dbReference>
<dbReference type="FunFam" id="1.25.40.10:FF:000042">
    <property type="entry name" value="C-myc promoter-binding protein isoform X1"/>
    <property type="match status" value="1"/>
</dbReference>
<dbReference type="SMART" id="SM00800">
    <property type="entry name" value="uDENN"/>
    <property type="match status" value="1"/>
</dbReference>
<feature type="domain" description="UDENN" evidence="5">
    <location>
        <begin position="191"/>
        <end position="627"/>
    </location>
</feature>
<accession>A0AAQ4P4H5</accession>
<evidence type="ECO:0000256" key="1">
    <source>
        <dbReference type="ARBA" id="ARBA00022553"/>
    </source>
</evidence>
<feature type="region of interest" description="Disordered" evidence="4">
    <location>
        <begin position="699"/>
        <end position="721"/>
    </location>
</feature>
<dbReference type="GO" id="GO:0032483">
    <property type="term" value="P:regulation of Rab protein signal transduction"/>
    <property type="evidence" value="ECO:0007669"/>
    <property type="project" value="TreeGrafter"/>
</dbReference>
<feature type="region of interest" description="Disordered" evidence="4">
    <location>
        <begin position="1151"/>
        <end position="1186"/>
    </location>
</feature>
<dbReference type="GeneTree" id="ENSGT00940000155836"/>
<dbReference type="GO" id="GO:0005085">
    <property type="term" value="F:guanyl-nucleotide exchange factor activity"/>
    <property type="evidence" value="ECO:0007669"/>
    <property type="project" value="UniProtKB-KW"/>
</dbReference>
<dbReference type="Gene3D" id="3.40.50.11500">
    <property type="match status" value="1"/>
</dbReference>
<dbReference type="SMART" id="SM00799">
    <property type="entry name" value="DENN"/>
    <property type="match status" value="1"/>
</dbReference>
<dbReference type="Pfam" id="PF02141">
    <property type="entry name" value="DENN"/>
    <property type="match status" value="1"/>
</dbReference>
<reference evidence="7 8" key="1">
    <citation type="journal article" date="2021" name="G3 (Bethesda)">
        <title>Improved contiguity of the threespine stickleback genome using long-read sequencing.</title>
        <authorList>
            <person name="Nath S."/>
            <person name="Shaw D.E."/>
            <person name="White M.A."/>
        </authorList>
    </citation>
    <scope>NUCLEOTIDE SEQUENCE [LARGE SCALE GENOMIC DNA]</scope>
    <source>
        <strain evidence="7 8">Lake Benthic</strain>
    </source>
</reference>
<dbReference type="FunFam" id="2.100.10.50:FF:000001">
    <property type="entry name" value="DENN domain containing 4C"/>
    <property type="match status" value="1"/>
</dbReference>
<dbReference type="Pfam" id="PF03456">
    <property type="entry name" value="uDENN"/>
    <property type="match status" value="1"/>
</dbReference>
<dbReference type="Ensembl" id="ENSGACT00000057767.1">
    <property type="protein sequence ID" value="ENSGACP00000033642.1"/>
    <property type="gene ID" value="ENSGACG00000004867.2"/>
</dbReference>
<dbReference type="InterPro" id="IPR011990">
    <property type="entry name" value="TPR-like_helical_dom_sf"/>
</dbReference>
<dbReference type="Pfam" id="PF03455">
    <property type="entry name" value="dDENN"/>
    <property type="match status" value="1"/>
</dbReference>
<dbReference type="InterPro" id="IPR051696">
    <property type="entry name" value="DENN_Domain_GEFs"/>
</dbReference>
<keyword evidence="1" id="KW-0597">Phosphoprotein</keyword>
<organism evidence="7 8">
    <name type="scientific">Gasterosteus aculeatus aculeatus</name>
    <name type="common">three-spined stickleback</name>
    <dbReference type="NCBI Taxonomy" id="481459"/>
    <lineage>
        <taxon>Eukaryota</taxon>
        <taxon>Metazoa</taxon>
        <taxon>Chordata</taxon>
        <taxon>Craniata</taxon>
        <taxon>Vertebrata</taxon>
        <taxon>Euteleostomi</taxon>
        <taxon>Actinopterygii</taxon>
        <taxon>Neopterygii</taxon>
        <taxon>Teleostei</taxon>
        <taxon>Neoteleostei</taxon>
        <taxon>Acanthomorphata</taxon>
        <taxon>Eupercaria</taxon>
        <taxon>Perciformes</taxon>
        <taxon>Cottioidei</taxon>
        <taxon>Gasterosteales</taxon>
        <taxon>Gasterosteidae</taxon>
        <taxon>Gasterosteus</taxon>
    </lineage>
</organism>
<feature type="repeat" description="PPR" evidence="3">
    <location>
        <begin position="786"/>
        <end position="820"/>
    </location>
</feature>
<dbReference type="InterPro" id="IPR005112">
    <property type="entry name" value="dDENN_dom"/>
</dbReference>
<dbReference type="InterPro" id="IPR023341">
    <property type="entry name" value="MABP"/>
</dbReference>
<feature type="compositionally biased region" description="Low complexity" evidence="4">
    <location>
        <begin position="955"/>
        <end position="970"/>
    </location>
</feature>
<dbReference type="InterPro" id="IPR005113">
    <property type="entry name" value="uDENN_dom"/>
</dbReference>
<dbReference type="NCBIfam" id="TIGR00756">
    <property type="entry name" value="PPR"/>
    <property type="match status" value="1"/>
</dbReference>
<dbReference type="PROSITE" id="PS51375">
    <property type="entry name" value="PPR"/>
    <property type="match status" value="1"/>
</dbReference>